<evidence type="ECO:0000313" key="2">
    <source>
        <dbReference type="EMBL" id="RQP22191.1"/>
    </source>
</evidence>
<protein>
    <submittedName>
        <fullName evidence="2">NRDE family protein</fullName>
    </submittedName>
</protein>
<feature type="region of interest" description="Disordered" evidence="1">
    <location>
        <begin position="279"/>
        <end position="329"/>
    </location>
</feature>
<evidence type="ECO:0000256" key="1">
    <source>
        <dbReference type="SAM" id="MobiDB-lite"/>
    </source>
</evidence>
<evidence type="ECO:0000313" key="3">
    <source>
        <dbReference type="Proteomes" id="UP000267464"/>
    </source>
</evidence>
<comment type="caution">
    <text evidence="2">The sequence shown here is derived from an EMBL/GenBank/DDBJ whole genome shotgun (WGS) entry which is preliminary data.</text>
</comment>
<sequence>MCLVALAIDHNRRFPLVIAANRDEYFRRPSARLAWWTPEAGGPAILSGRDLESGGTWMGLTAEGRLALVTNIRAPSTIDANAPSRGRIVPDWLSGRERTDRFWMRTALSGYNGFNLVAFDFRQGECFWAANNGQYPLRLDRGVHGLSNAALDTPWPKVETLKSRLQAALDVSSSVDTLSVQLFAALADRTEAGDEQLPETGVPQEVERMLSSAFIRSADGNYGTRCSTLIITEKVNRHLITHVLERSFSASGVALLRRSMIKNWPPRYSLEEEATFKPSEQGVVSETELSADATAVAPPPVAAKRTRVRSLLKPEPSKRRKRNTAPMPL</sequence>
<keyword evidence="3" id="KW-1185">Reference proteome</keyword>
<dbReference type="RefSeq" id="WP_124543037.1">
    <property type="nucleotide sequence ID" value="NZ_QUSW01000008.1"/>
</dbReference>
<dbReference type="AlphaFoldDB" id="A0A3N7HND4"/>
<proteinExistence type="predicted"/>
<reference evidence="2 3" key="2">
    <citation type="submission" date="2018-12" db="EMBL/GenBank/DDBJ databases">
        <title>Rhizobacter gummiphilus sp. nov., a rubber-degrading bacterium isolated from the soil of a botanical garden in Japan.</title>
        <authorList>
            <person name="Shunsuke S.S."/>
        </authorList>
    </citation>
    <scope>NUCLEOTIDE SEQUENCE [LARGE SCALE GENOMIC DNA]</scope>
    <source>
        <strain evidence="2 3">S-16</strain>
    </source>
</reference>
<dbReference type="OrthoDB" id="4380123at2"/>
<reference evidence="2 3" key="1">
    <citation type="submission" date="2018-08" db="EMBL/GenBank/DDBJ databases">
        <authorList>
            <person name="Khan S.A."/>
            <person name="Jeon C.O."/>
            <person name="Chun B.H."/>
            <person name="Jeong S.E."/>
        </authorList>
    </citation>
    <scope>NUCLEOTIDE SEQUENCE [LARGE SCALE GENOMIC DNA]</scope>
    <source>
        <strain evidence="2 3">S-16</strain>
    </source>
</reference>
<accession>A0A3N7HND4</accession>
<dbReference type="PANTHER" id="PTHR17985:SF8">
    <property type="entry name" value="TRANSPORT AND GOLGI ORGANIZATION PROTEIN 2 HOMOLOG"/>
    <property type="match status" value="1"/>
</dbReference>
<dbReference type="EMBL" id="QUSW01000008">
    <property type="protein sequence ID" value="RQP22191.1"/>
    <property type="molecule type" value="Genomic_DNA"/>
</dbReference>
<dbReference type="PANTHER" id="PTHR17985">
    <property type="entry name" value="SER/THR-RICH PROTEIN T10 IN DGCR REGION"/>
    <property type="match status" value="1"/>
</dbReference>
<gene>
    <name evidence="2" type="ORF">DZC73_24645</name>
</gene>
<dbReference type="InterPro" id="IPR008551">
    <property type="entry name" value="TANGO2"/>
</dbReference>
<name>A0A3N7HND4_9BURK</name>
<dbReference type="Proteomes" id="UP000267464">
    <property type="component" value="Unassembled WGS sequence"/>
</dbReference>
<organism evidence="2 3">
    <name type="scientific">Piscinibacter terrae</name>
    <dbReference type="NCBI Taxonomy" id="2496871"/>
    <lineage>
        <taxon>Bacteria</taxon>
        <taxon>Pseudomonadati</taxon>
        <taxon>Pseudomonadota</taxon>
        <taxon>Betaproteobacteria</taxon>
        <taxon>Burkholderiales</taxon>
        <taxon>Sphaerotilaceae</taxon>
        <taxon>Piscinibacter</taxon>
    </lineage>
</organism>
<dbReference type="Pfam" id="PF05742">
    <property type="entry name" value="TANGO2"/>
    <property type="match status" value="1"/>
</dbReference>